<dbReference type="InterPro" id="IPR029033">
    <property type="entry name" value="His_PPase_superfam"/>
</dbReference>
<organism evidence="2 3">
    <name type="scientific">Nocardioides zeae</name>
    <dbReference type="NCBI Taxonomy" id="1457234"/>
    <lineage>
        <taxon>Bacteria</taxon>
        <taxon>Bacillati</taxon>
        <taxon>Actinomycetota</taxon>
        <taxon>Actinomycetes</taxon>
        <taxon>Propionibacteriales</taxon>
        <taxon>Nocardioidaceae</taxon>
        <taxon>Nocardioides</taxon>
    </lineage>
</organism>
<gene>
    <name evidence="2" type="ORF">QE405_000972</name>
</gene>
<dbReference type="Proteomes" id="UP001239215">
    <property type="component" value="Unassembled WGS sequence"/>
</dbReference>
<dbReference type="PANTHER" id="PTHR47623:SF1">
    <property type="entry name" value="OS09G0287300 PROTEIN"/>
    <property type="match status" value="1"/>
</dbReference>
<dbReference type="SUPFAM" id="SSF53254">
    <property type="entry name" value="Phosphoglycerate mutase-like"/>
    <property type="match status" value="1"/>
</dbReference>
<dbReference type="EC" id="3.1.3.-" evidence="2"/>
<dbReference type="CDD" id="cd07067">
    <property type="entry name" value="HP_PGM_like"/>
    <property type="match status" value="1"/>
</dbReference>
<dbReference type="PANTHER" id="PTHR47623">
    <property type="entry name" value="OS09G0287300 PROTEIN"/>
    <property type="match status" value="1"/>
</dbReference>
<evidence type="ECO:0000256" key="1">
    <source>
        <dbReference type="SAM" id="MobiDB-lite"/>
    </source>
</evidence>
<evidence type="ECO:0000313" key="2">
    <source>
        <dbReference type="EMBL" id="MDQ1103688.1"/>
    </source>
</evidence>
<comment type="caution">
    <text evidence="2">The sequence shown here is derived from an EMBL/GenBank/DDBJ whole genome shotgun (WGS) entry which is preliminary data.</text>
</comment>
<evidence type="ECO:0000313" key="3">
    <source>
        <dbReference type="Proteomes" id="UP001239215"/>
    </source>
</evidence>
<proteinExistence type="predicted"/>
<dbReference type="Pfam" id="PF00300">
    <property type="entry name" value="His_Phos_1"/>
    <property type="match status" value="1"/>
</dbReference>
<dbReference type="EMBL" id="JAUTAN010000001">
    <property type="protein sequence ID" value="MDQ1103688.1"/>
    <property type="molecule type" value="Genomic_DNA"/>
</dbReference>
<dbReference type="InterPro" id="IPR013078">
    <property type="entry name" value="His_Pase_superF_clade-1"/>
</dbReference>
<feature type="region of interest" description="Disordered" evidence="1">
    <location>
        <begin position="12"/>
        <end position="31"/>
    </location>
</feature>
<accession>A0AAJ1WZJ1</accession>
<dbReference type="AlphaFoldDB" id="A0AAJ1WZJ1"/>
<dbReference type="RefSeq" id="WP_307199095.1">
    <property type="nucleotide sequence ID" value="NZ_JAUTAN010000001.1"/>
</dbReference>
<name>A0AAJ1WZJ1_9ACTN</name>
<dbReference type="GO" id="GO:0016787">
    <property type="term" value="F:hydrolase activity"/>
    <property type="evidence" value="ECO:0007669"/>
    <property type="project" value="UniProtKB-KW"/>
</dbReference>
<protein>
    <submittedName>
        <fullName evidence="2">Phosphohistidine phosphatase</fullName>
        <ecNumber evidence="2">3.1.3.-</ecNumber>
    </submittedName>
</protein>
<dbReference type="SMART" id="SM00855">
    <property type="entry name" value="PGAM"/>
    <property type="match status" value="1"/>
</dbReference>
<dbReference type="Gene3D" id="3.40.50.1240">
    <property type="entry name" value="Phosphoglycerate mutase-like"/>
    <property type="match status" value="1"/>
</dbReference>
<sequence length="171" mass="18009">MSPTRDLVLLRHGKSDWSTGTTDRERPIGGRGRRQAAEAGAWLAAHGPRLDLALVSPAVRASTTWDLAAAHLAAPPPPVPHERVYTFDAGHLAALVADLADEHHAVVVVGHDPGLTDLASTLAGTDVEMPTSALAWLSWEGGWDDVHVHARFGSATLRAAGRPPGAPDLRA</sequence>
<reference evidence="2" key="1">
    <citation type="submission" date="2023-07" db="EMBL/GenBank/DDBJ databases">
        <title>Functional and genomic diversity of the sorghum phyllosphere microbiome.</title>
        <authorList>
            <person name="Shade A."/>
        </authorList>
    </citation>
    <scope>NUCLEOTIDE SEQUENCE</scope>
    <source>
        <strain evidence="2">SORGH_AS_1067</strain>
    </source>
</reference>
<keyword evidence="2" id="KW-0378">Hydrolase</keyword>